<name>A0A6G1L8L5_9PEZI</name>
<sequence length="78" mass="7797">MSSTNNKNNTSTSSGNSNNNKMSTSDASRIQSSDAKTGNDPGFASRAQAAAASNVAAASGQKGSGAETKGKFAFDVFS</sequence>
<feature type="region of interest" description="Disordered" evidence="1">
    <location>
        <begin position="1"/>
        <end position="78"/>
    </location>
</feature>
<feature type="compositionally biased region" description="Low complexity" evidence="1">
    <location>
        <begin position="1"/>
        <end position="25"/>
    </location>
</feature>
<keyword evidence="3" id="KW-1185">Reference proteome</keyword>
<accession>A0A6G1L8L5</accession>
<gene>
    <name evidence="2" type="ORF">EJ03DRAFT_351512</name>
</gene>
<feature type="compositionally biased region" description="Polar residues" evidence="1">
    <location>
        <begin position="26"/>
        <end position="36"/>
    </location>
</feature>
<organism evidence="2 3">
    <name type="scientific">Teratosphaeria nubilosa</name>
    <dbReference type="NCBI Taxonomy" id="161662"/>
    <lineage>
        <taxon>Eukaryota</taxon>
        <taxon>Fungi</taxon>
        <taxon>Dikarya</taxon>
        <taxon>Ascomycota</taxon>
        <taxon>Pezizomycotina</taxon>
        <taxon>Dothideomycetes</taxon>
        <taxon>Dothideomycetidae</taxon>
        <taxon>Mycosphaerellales</taxon>
        <taxon>Teratosphaeriaceae</taxon>
        <taxon>Teratosphaeria</taxon>
    </lineage>
</organism>
<dbReference type="Proteomes" id="UP000799436">
    <property type="component" value="Unassembled WGS sequence"/>
</dbReference>
<protein>
    <recommendedName>
        <fullName evidence="4">SMP domain-containing protein</fullName>
    </recommendedName>
</protein>
<evidence type="ECO:0008006" key="4">
    <source>
        <dbReference type="Google" id="ProtNLM"/>
    </source>
</evidence>
<proteinExistence type="predicted"/>
<evidence type="ECO:0000313" key="2">
    <source>
        <dbReference type="EMBL" id="KAF2769186.1"/>
    </source>
</evidence>
<reference evidence="2" key="1">
    <citation type="journal article" date="2020" name="Stud. Mycol.">
        <title>101 Dothideomycetes genomes: a test case for predicting lifestyles and emergence of pathogens.</title>
        <authorList>
            <person name="Haridas S."/>
            <person name="Albert R."/>
            <person name="Binder M."/>
            <person name="Bloem J."/>
            <person name="Labutti K."/>
            <person name="Salamov A."/>
            <person name="Andreopoulos B."/>
            <person name="Baker S."/>
            <person name="Barry K."/>
            <person name="Bills G."/>
            <person name="Bluhm B."/>
            <person name="Cannon C."/>
            <person name="Castanera R."/>
            <person name="Culley D."/>
            <person name="Daum C."/>
            <person name="Ezra D."/>
            <person name="Gonzalez J."/>
            <person name="Henrissat B."/>
            <person name="Kuo A."/>
            <person name="Liang C."/>
            <person name="Lipzen A."/>
            <person name="Lutzoni F."/>
            <person name="Magnuson J."/>
            <person name="Mondo S."/>
            <person name="Nolan M."/>
            <person name="Ohm R."/>
            <person name="Pangilinan J."/>
            <person name="Park H.-J."/>
            <person name="Ramirez L."/>
            <person name="Alfaro M."/>
            <person name="Sun H."/>
            <person name="Tritt A."/>
            <person name="Yoshinaga Y."/>
            <person name="Zwiers L.-H."/>
            <person name="Turgeon B."/>
            <person name="Goodwin S."/>
            <person name="Spatafora J."/>
            <person name="Crous P."/>
            <person name="Grigoriev I."/>
        </authorList>
    </citation>
    <scope>NUCLEOTIDE SEQUENCE</scope>
    <source>
        <strain evidence="2">CBS 116005</strain>
    </source>
</reference>
<evidence type="ECO:0000256" key="1">
    <source>
        <dbReference type="SAM" id="MobiDB-lite"/>
    </source>
</evidence>
<evidence type="ECO:0000313" key="3">
    <source>
        <dbReference type="Proteomes" id="UP000799436"/>
    </source>
</evidence>
<dbReference type="AlphaFoldDB" id="A0A6G1L8L5"/>
<feature type="compositionally biased region" description="Low complexity" evidence="1">
    <location>
        <begin position="44"/>
        <end position="59"/>
    </location>
</feature>
<dbReference type="EMBL" id="ML995836">
    <property type="protein sequence ID" value="KAF2769186.1"/>
    <property type="molecule type" value="Genomic_DNA"/>
</dbReference>